<keyword evidence="3" id="KW-1185">Reference proteome</keyword>
<name>A0ABR1TWV7_9PEZI</name>
<dbReference type="EMBL" id="JAQQWL010000011">
    <property type="protein sequence ID" value="KAK8050360.1"/>
    <property type="molecule type" value="Genomic_DNA"/>
</dbReference>
<protein>
    <submittedName>
        <fullName evidence="2">Uncharacterized protein</fullName>
    </submittedName>
</protein>
<feature type="region of interest" description="Disordered" evidence="1">
    <location>
        <begin position="25"/>
        <end position="45"/>
    </location>
</feature>
<proteinExistence type="predicted"/>
<organism evidence="2 3">
    <name type="scientific">Apiospora phragmitis</name>
    <dbReference type="NCBI Taxonomy" id="2905665"/>
    <lineage>
        <taxon>Eukaryota</taxon>
        <taxon>Fungi</taxon>
        <taxon>Dikarya</taxon>
        <taxon>Ascomycota</taxon>
        <taxon>Pezizomycotina</taxon>
        <taxon>Sordariomycetes</taxon>
        <taxon>Xylariomycetidae</taxon>
        <taxon>Amphisphaeriales</taxon>
        <taxon>Apiosporaceae</taxon>
        <taxon>Apiospora</taxon>
    </lineage>
</organism>
<accession>A0ABR1TWV7</accession>
<evidence type="ECO:0000256" key="1">
    <source>
        <dbReference type="SAM" id="MobiDB-lite"/>
    </source>
</evidence>
<dbReference type="GeneID" id="92096562"/>
<dbReference type="Proteomes" id="UP001480595">
    <property type="component" value="Unassembled WGS sequence"/>
</dbReference>
<evidence type="ECO:0000313" key="3">
    <source>
        <dbReference type="Proteomes" id="UP001480595"/>
    </source>
</evidence>
<gene>
    <name evidence="2" type="ORF">PG994_012090</name>
</gene>
<comment type="caution">
    <text evidence="2">The sequence shown here is derived from an EMBL/GenBank/DDBJ whole genome shotgun (WGS) entry which is preliminary data.</text>
</comment>
<dbReference type="RefSeq" id="XP_066712609.1">
    <property type="nucleotide sequence ID" value="XM_066863499.1"/>
</dbReference>
<reference evidence="2 3" key="1">
    <citation type="submission" date="2023-01" db="EMBL/GenBank/DDBJ databases">
        <title>Analysis of 21 Apiospora genomes using comparative genomics revels a genus with tremendous synthesis potential of carbohydrate active enzymes and secondary metabolites.</title>
        <authorList>
            <person name="Sorensen T."/>
        </authorList>
    </citation>
    <scope>NUCLEOTIDE SEQUENCE [LARGE SCALE GENOMIC DNA]</scope>
    <source>
        <strain evidence="2 3">CBS 135458</strain>
    </source>
</reference>
<sequence length="475" mass="50962">MSSIHLSVTVTGRPSKGAVLDSLQRQLKRPGHAKSVSNEIAQDDDRMSPSTAVILASPEFASWSEDQGFMSQLLATLHQGRRQGDMSDTSAADASHMDVLFGVIDGVADPYRLHSKPRQGLSIIYGGTTSLLPSLWEQGKIAGKGEPERASSVQLKWPPLYVVRQPLVGEFRRRRPADGAEAVGGEVTPGGRLRAGTARTAGPHPLMPLAPPRKIVAGLGNIVRQVEIDGVVTPASKELETLIPRLFEKRAARAGGTGQAPSPIGVWAWVMPAWTIEKMRYDAVFTTYQDTPHAEEWQLTSTHATITKRLSGGGGWGAKQGLLSLDPETTYAAPEQDDIDVFIKAFEERNSADQSSSSEGIVSPGSYIMFCVEPERGAPSSVVDPSSGLVGSRLTLAVAPKDEELLQQGIEGGAVAKMGKTTETEVDVVPGHFGAASSTGLYLKSPFPQHPWSTKIDAPYSAVSWDWTPPDRLDD</sequence>
<evidence type="ECO:0000313" key="2">
    <source>
        <dbReference type="EMBL" id="KAK8050360.1"/>
    </source>
</evidence>